<dbReference type="AlphaFoldDB" id="A0A6A4T5Y7"/>
<name>A0A6A4T5Y7_SCOMX</name>
<evidence type="ECO:0000313" key="3">
    <source>
        <dbReference type="Proteomes" id="UP000438429"/>
    </source>
</evidence>
<organism evidence="2 3">
    <name type="scientific">Scophthalmus maximus</name>
    <name type="common">Turbot</name>
    <name type="synonym">Psetta maxima</name>
    <dbReference type="NCBI Taxonomy" id="52904"/>
    <lineage>
        <taxon>Eukaryota</taxon>
        <taxon>Metazoa</taxon>
        <taxon>Chordata</taxon>
        <taxon>Craniata</taxon>
        <taxon>Vertebrata</taxon>
        <taxon>Euteleostomi</taxon>
        <taxon>Actinopterygii</taxon>
        <taxon>Neopterygii</taxon>
        <taxon>Teleostei</taxon>
        <taxon>Neoteleostei</taxon>
        <taxon>Acanthomorphata</taxon>
        <taxon>Carangaria</taxon>
        <taxon>Pleuronectiformes</taxon>
        <taxon>Pleuronectoidei</taxon>
        <taxon>Scophthalmidae</taxon>
        <taxon>Scophthalmus</taxon>
    </lineage>
</organism>
<comment type="caution">
    <text evidence="2">The sequence shown here is derived from an EMBL/GenBank/DDBJ whole genome shotgun (WGS) entry which is preliminary data.</text>
</comment>
<dbReference type="EMBL" id="VEVO01000009">
    <property type="protein sequence ID" value="KAF0037612.1"/>
    <property type="molecule type" value="Genomic_DNA"/>
</dbReference>
<evidence type="ECO:0000256" key="1">
    <source>
        <dbReference type="SAM" id="MobiDB-lite"/>
    </source>
</evidence>
<protein>
    <submittedName>
        <fullName evidence="2">Uncharacterized protein</fullName>
    </submittedName>
</protein>
<evidence type="ECO:0000313" key="2">
    <source>
        <dbReference type="EMBL" id="KAF0037612.1"/>
    </source>
</evidence>
<feature type="compositionally biased region" description="Basic and acidic residues" evidence="1">
    <location>
        <begin position="7"/>
        <end position="25"/>
    </location>
</feature>
<accession>A0A6A4T5Y7</accession>
<dbReference type="Proteomes" id="UP000438429">
    <property type="component" value="Unassembled WGS sequence"/>
</dbReference>
<proteinExistence type="predicted"/>
<sequence>MPSSMINDERKQEEAVMAKGRHQDNQRQQLEPANTNNRTGRNGGCGHHTGERDRSTGINEIGEMQRFISDP</sequence>
<gene>
    <name evidence="2" type="ORF">F2P81_010486</name>
</gene>
<feature type="region of interest" description="Disordered" evidence="1">
    <location>
        <begin position="1"/>
        <end position="71"/>
    </location>
</feature>
<reference evidence="2 3" key="1">
    <citation type="submission" date="2019-06" db="EMBL/GenBank/DDBJ databases">
        <title>Draft genomes of female and male turbot (Scophthalmus maximus).</title>
        <authorList>
            <person name="Xu H."/>
            <person name="Xu X.-W."/>
            <person name="Shao C."/>
            <person name="Chen S."/>
        </authorList>
    </citation>
    <scope>NUCLEOTIDE SEQUENCE [LARGE SCALE GENOMIC DNA]</scope>
    <source>
        <strain evidence="2">Ysfricsl-2016a</strain>
        <tissue evidence="2">Blood</tissue>
    </source>
</reference>